<name>A0AA48M2Z8_9ZZZZ</name>
<organism evidence="3">
    <name type="scientific">freshwater sediment metagenome</name>
    <dbReference type="NCBI Taxonomy" id="556182"/>
    <lineage>
        <taxon>unclassified sequences</taxon>
        <taxon>metagenomes</taxon>
        <taxon>ecological metagenomes</taxon>
    </lineage>
</organism>
<dbReference type="SUPFAM" id="SSF50037">
    <property type="entry name" value="C-terminal domain of transcriptional repressors"/>
    <property type="match status" value="1"/>
</dbReference>
<dbReference type="InterPro" id="IPR038157">
    <property type="entry name" value="FeoA_core_dom"/>
</dbReference>
<feature type="domain" description="Ferrous iron transporter FeoA-like" evidence="2">
    <location>
        <begin position="41"/>
        <end position="112"/>
    </location>
</feature>
<dbReference type="AlphaFoldDB" id="A0AA48M2Z8"/>
<dbReference type="InterPro" id="IPR008988">
    <property type="entry name" value="Transcriptional_repressor_C"/>
</dbReference>
<dbReference type="InterPro" id="IPR007167">
    <property type="entry name" value="Fe-transptr_FeoA-like"/>
</dbReference>
<evidence type="ECO:0000313" key="3">
    <source>
        <dbReference type="EMBL" id="CAJ0873955.1"/>
    </source>
</evidence>
<keyword evidence="1" id="KW-0408">Iron</keyword>
<gene>
    <name evidence="3" type="ORF">AMST5_02556</name>
</gene>
<dbReference type="EMBL" id="OY288114">
    <property type="protein sequence ID" value="CAJ0873955.1"/>
    <property type="molecule type" value="Genomic_DNA"/>
</dbReference>
<dbReference type="GO" id="GO:0046914">
    <property type="term" value="F:transition metal ion binding"/>
    <property type="evidence" value="ECO:0007669"/>
    <property type="project" value="InterPro"/>
</dbReference>
<protein>
    <recommendedName>
        <fullName evidence="2">Ferrous iron transporter FeoA-like domain-containing protein</fullName>
    </recommendedName>
</protein>
<evidence type="ECO:0000259" key="2">
    <source>
        <dbReference type="SMART" id="SM00899"/>
    </source>
</evidence>
<dbReference type="Pfam" id="PF04023">
    <property type="entry name" value="FeoA"/>
    <property type="match status" value="1"/>
</dbReference>
<dbReference type="Gene3D" id="2.30.30.90">
    <property type="match status" value="1"/>
</dbReference>
<accession>A0AA48M2Z8</accession>
<proteinExistence type="predicted"/>
<dbReference type="SMART" id="SM00899">
    <property type="entry name" value="FeoA"/>
    <property type="match status" value="1"/>
</dbReference>
<evidence type="ECO:0000256" key="1">
    <source>
        <dbReference type="ARBA" id="ARBA00023004"/>
    </source>
</evidence>
<reference evidence="3" key="1">
    <citation type="submission" date="2023-07" db="EMBL/GenBank/DDBJ databases">
        <authorList>
            <person name="Pelsma A.J. K."/>
        </authorList>
    </citation>
    <scope>NUCLEOTIDE SEQUENCE</scope>
</reference>
<sequence>MARQEESSKVAASRKFLGQNESLLAFDPEMTAVMGAIIESLTLDQIAPGKRVILRALPRNRELQSRLMLLGLLIGSAADVVQTRRRGPTLIRVRNTLVAIGFEEAKTILVDVPK</sequence>